<dbReference type="CDD" id="cd06557">
    <property type="entry name" value="KPHMT-like"/>
    <property type="match status" value="1"/>
</dbReference>
<dbReference type="AlphaFoldDB" id="A0AAV5S499"/>
<comment type="caution">
    <text evidence="7">The sequence shown here is derived from an EMBL/GenBank/DDBJ whole genome shotgun (WGS) entry which is preliminary data.</text>
</comment>
<dbReference type="InterPro" id="IPR015813">
    <property type="entry name" value="Pyrv/PenolPyrv_kinase-like_dom"/>
</dbReference>
<keyword evidence="6" id="KW-0566">Pantothenate biosynthesis</keyword>
<evidence type="ECO:0000256" key="3">
    <source>
        <dbReference type="ARBA" id="ARBA00012618"/>
    </source>
</evidence>
<dbReference type="PANTHER" id="PTHR20881">
    <property type="entry name" value="3-METHYL-2-OXOBUTANOATE HYDROXYMETHYLTRANSFERASE"/>
    <property type="match status" value="1"/>
</dbReference>
<proteinExistence type="inferred from homology"/>
<dbReference type="InterPro" id="IPR003700">
    <property type="entry name" value="Pantoate_hydroxy_MeTrfase"/>
</dbReference>
<dbReference type="EMBL" id="BTGD01000025">
    <property type="protein sequence ID" value="GMM58679.1"/>
    <property type="molecule type" value="Genomic_DNA"/>
</dbReference>
<dbReference type="Gene3D" id="3.20.20.60">
    <property type="entry name" value="Phosphoenolpyruvate-binding domains"/>
    <property type="match status" value="1"/>
</dbReference>
<dbReference type="GO" id="GO:0000287">
    <property type="term" value="F:magnesium ion binding"/>
    <property type="evidence" value="ECO:0007669"/>
    <property type="project" value="TreeGrafter"/>
</dbReference>
<dbReference type="Pfam" id="PF02548">
    <property type="entry name" value="Pantoate_transf"/>
    <property type="match status" value="1"/>
</dbReference>
<name>A0AAV5S499_MAUHU</name>
<gene>
    <name evidence="7" type="ORF">DAKH74_052960</name>
</gene>
<comment type="function">
    <text evidence="6">Catalyzes the reversible reaction in which hydroxymethyl group from 5,10-methylenetetrahydrofolate is transferred onto alpha-ketoisovalerate to form ketopantoate.</text>
</comment>
<evidence type="ECO:0000256" key="2">
    <source>
        <dbReference type="ARBA" id="ARBA00008676"/>
    </source>
</evidence>
<evidence type="ECO:0000256" key="5">
    <source>
        <dbReference type="ARBA" id="ARBA00049172"/>
    </source>
</evidence>
<dbReference type="FunFam" id="3.20.20.60:FF:000003">
    <property type="entry name" value="3-methyl-2-oxobutanoate hydroxymethyltransferase"/>
    <property type="match status" value="1"/>
</dbReference>
<sequence>MFSRHYKDLQPRTVAFARLSPYNGSIELSITTTTMFARINSTVARRLYSSHSSAAARNFTIADIHSKYKQGIPLTMCTAYDYITAGWVQQSQCDMLLVGDSLAMTSLGYDSTTELPFEEFKYHVKSVARAPGPSLIVADMPFGTFEQSHSYGIANAIDLMKLSSRVASVKVEVGPHTRDTYTLEFVRKLCERGIPVMAHIGLTPQRANALGGFKVQGNKSAEEIVELCETAQMLERAGCWASVIECIPQRAAKYITDHVGIPTIGIGAGSGTSGQVLVIADMLGMQEGKVPKFVKKYGDLGDSASKSLRQYIDEVESRVFPRAPEHTFKIKDSIWEEFEQQMKLRDR</sequence>
<dbReference type="EC" id="2.1.2.11" evidence="3 6"/>
<accession>A0AAV5S499</accession>
<reference evidence="7 8" key="1">
    <citation type="journal article" date="2023" name="Elife">
        <title>Identification of key yeast species and microbe-microbe interactions impacting larval growth of Drosophila in the wild.</title>
        <authorList>
            <person name="Mure A."/>
            <person name="Sugiura Y."/>
            <person name="Maeda R."/>
            <person name="Honda K."/>
            <person name="Sakurai N."/>
            <person name="Takahashi Y."/>
            <person name="Watada M."/>
            <person name="Katoh T."/>
            <person name="Gotoh A."/>
            <person name="Gotoh Y."/>
            <person name="Taniguchi I."/>
            <person name="Nakamura K."/>
            <person name="Hayashi T."/>
            <person name="Katayama T."/>
            <person name="Uemura T."/>
            <person name="Hattori Y."/>
        </authorList>
    </citation>
    <scope>NUCLEOTIDE SEQUENCE [LARGE SCALE GENOMIC DNA]</scope>
    <source>
        <strain evidence="7 8">KH-74</strain>
    </source>
</reference>
<organism evidence="7 8">
    <name type="scientific">Maudiozyma humilis</name>
    <name type="common">Sour dough yeast</name>
    <name type="synonym">Kazachstania humilis</name>
    <dbReference type="NCBI Taxonomy" id="51915"/>
    <lineage>
        <taxon>Eukaryota</taxon>
        <taxon>Fungi</taxon>
        <taxon>Dikarya</taxon>
        <taxon>Ascomycota</taxon>
        <taxon>Saccharomycotina</taxon>
        <taxon>Saccharomycetes</taxon>
        <taxon>Saccharomycetales</taxon>
        <taxon>Saccharomycetaceae</taxon>
        <taxon>Maudiozyma</taxon>
    </lineage>
</organism>
<dbReference type="PANTHER" id="PTHR20881:SF0">
    <property type="entry name" value="3-METHYL-2-OXOBUTANOATE HYDROXYMETHYLTRANSFERASE"/>
    <property type="match status" value="1"/>
</dbReference>
<dbReference type="NCBIfam" id="NF001452">
    <property type="entry name" value="PRK00311.1"/>
    <property type="match status" value="1"/>
</dbReference>
<dbReference type="GO" id="GO:0005739">
    <property type="term" value="C:mitochondrion"/>
    <property type="evidence" value="ECO:0007669"/>
    <property type="project" value="TreeGrafter"/>
</dbReference>
<comment type="pathway">
    <text evidence="1 6">Cofactor biosynthesis; (R)-pantothenate biosynthesis; (R)-pantoate from 3-methyl-2-oxobutanoate: step 1/2.</text>
</comment>
<evidence type="ECO:0000256" key="4">
    <source>
        <dbReference type="ARBA" id="ARBA00022679"/>
    </source>
</evidence>
<evidence type="ECO:0000256" key="1">
    <source>
        <dbReference type="ARBA" id="ARBA00005033"/>
    </source>
</evidence>
<comment type="catalytic activity">
    <reaction evidence="5 6">
        <text>(6R)-5,10-methylene-5,6,7,8-tetrahydrofolate + 3-methyl-2-oxobutanoate + H2O = 2-dehydropantoate + (6S)-5,6,7,8-tetrahydrofolate</text>
        <dbReference type="Rhea" id="RHEA:11824"/>
        <dbReference type="ChEBI" id="CHEBI:11561"/>
        <dbReference type="ChEBI" id="CHEBI:11851"/>
        <dbReference type="ChEBI" id="CHEBI:15377"/>
        <dbReference type="ChEBI" id="CHEBI:15636"/>
        <dbReference type="ChEBI" id="CHEBI:57453"/>
        <dbReference type="EC" id="2.1.2.11"/>
    </reaction>
</comment>
<protein>
    <recommendedName>
        <fullName evidence="3 6">3-methyl-2-oxobutanoate hydroxymethyltransferase</fullName>
        <ecNumber evidence="3 6">2.1.2.11</ecNumber>
    </recommendedName>
</protein>
<evidence type="ECO:0000256" key="6">
    <source>
        <dbReference type="RuleBase" id="RU362100"/>
    </source>
</evidence>
<dbReference type="HAMAP" id="MF_00156">
    <property type="entry name" value="PanB"/>
    <property type="match status" value="1"/>
</dbReference>
<keyword evidence="4 6" id="KW-0808">Transferase</keyword>
<dbReference type="SUPFAM" id="SSF51621">
    <property type="entry name" value="Phosphoenolpyruvate/pyruvate domain"/>
    <property type="match status" value="1"/>
</dbReference>
<dbReference type="InterPro" id="IPR040442">
    <property type="entry name" value="Pyrv_kinase-like_dom_sf"/>
</dbReference>
<dbReference type="NCBIfam" id="TIGR00222">
    <property type="entry name" value="panB"/>
    <property type="match status" value="1"/>
</dbReference>
<dbReference type="Proteomes" id="UP001377567">
    <property type="component" value="Unassembled WGS sequence"/>
</dbReference>
<dbReference type="GO" id="GO:0003864">
    <property type="term" value="F:3-methyl-2-oxobutanoate hydroxymethyltransferase activity"/>
    <property type="evidence" value="ECO:0007669"/>
    <property type="project" value="UniProtKB-EC"/>
</dbReference>
<evidence type="ECO:0000313" key="8">
    <source>
        <dbReference type="Proteomes" id="UP001377567"/>
    </source>
</evidence>
<comment type="similarity">
    <text evidence="2 6">Belongs to the PanB family.</text>
</comment>
<evidence type="ECO:0000313" key="7">
    <source>
        <dbReference type="EMBL" id="GMM58679.1"/>
    </source>
</evidence>
<dbReference type="GO" id="GO:0015940">
    <property type="term" value="P:pantothenate biosynthetic process"/>
    <property type="evidence" value="ECO:0007669"/>
    <property type="project" value="UniProtKB-KW"/>
</dbReference>
<keyword evidence="8" id="KW-1185">Reference proteome</keyword>